<evidence type="ECO:0000313" key="7">
    <source>
        <dbReference type="Proteomes" id="UP000041394"/>
    </source>
</evidence>
<dbReference type="Proteomes" id="UP000043437">
    <property type="component" value="Unassembled WGS sequence"/>
</dbReference>
<sequence length="169" mass="18364">MGAKKWLLLGSVVGALIIVGCGEPKSGVSKENKEYRKETKDAPKWVVGELSKVNMHDKQYSDLFLARGSYEIVSGDVSFATDQATAAARTKLAANLKSTLLGEIKSAKTRMGQDLDKQASTKVDQAVERELVATKQVAEWVGKDRVWVLVGLDQGIVSKIRSDLGLQSK</sequence>
<dbReference type="EMBL" id="CDMG01000002">
    <property type="protein sequence ID" value="CRF52110.1"/>
    <property type="molecule type" value="Genomic_DNA"/>
</dbReference>
<feature type="domain" description="Lipoprotein LPP20-like" evidence="1">
    <location>
        <begin position="43"/>
        <end position="153"/>
    </location>
</feature>
<evidence type="ECO:0000259" key="1">
    <source>
        <dbReference type="Pfam" id="PF02169"/>
    </source>
</evidence>
<dbReference type="GeneID" id="82131270"/>
<evidence type="ECO:0000313" key="2">
    <source>
        <dbReference type="EMBL" id="CRF40300.1"/>
    </source>
</evidence>
<reference evidence="2" key="1">
    <citation type="submission" date="2014-12" db="EMBL/GenBank/DDBJ databases">
        <title>Whole genome sequences of four Staphylococcus schleiferi canine isolates.</title>
        <authorList>
            <person name="Misic A.M."/>
            <person name="Cain C."/>
            <person name="Morris D.O."/>
            <person name="Rankin S."/>
            <person name="Beiting D."/>
        </authorList>
    </citation>
    <scope>NUCLEOTIDE SEQUENCE</scope>
    <source>
        <strain evidence="2">ASB11</strain>
        <strain evidence="3">ASB13</strain>
        <strain evidence="5">ASB7</strain>
        <strain evidence="4">ASB9</strain>
    </source>
</reference>
<dbReference type="EMBL" id="CDMN01000027">
    <property type="protein sequence ID" value="CRF44118.1"/>
    <property type="molecule type" value="Genomic_DNA"/>
</dbReference>
<reference evidence="6" key="3">
    <citation type="submission" date="2014-12" db="EMBL/GenBank/DDBJ databases">
        <authorList>
            <person name="Smet A."/>
        </authorList>
    </citation>
    <scope>NUCLEOTIDE SEQUENCE [LARGE SCALE GENOMIC DNA]</scope>
</reference>
<dbReference type="PRINTS" id="PR01019">
    <property type="entry name" value="LIPOLPP20"/>
</dbReference>
<dbReference type="GO" id="GO:0009279">
    <property type="term" value="C:cell outer membrane"/>
    <property type="evidence" value="ECO:0007669"/>
    <property type="project" value="InterPro"/>
</dbReference>
<dbReference type="OrthoDB" id="5323403at2"/>
<dbReference type="Gene3D" id="3.10.129.140">
    <property type="entry name" value="Helicobacter TNF-alpha-Inducing protein"/>
    <property type="match status" value="1"/>
</dbReference>
<dbReference type="Proteomes" id="UP000041394">
    <property type="component" value="Unassembled WGS sequence"/>
</dbReference>
<name>A0A0K2X2D6_9HELI</name>
<dbReference type="Proteomes" id="UP000038622">
    <property type="component" value="Unassembled WGS sequence"/>
</dbReference>
<dbReference type="AlphaFoldDB" id="A0A0K2X2D6"/>
<evidence type="ECO:0000313" key="4">
    <source>
        <dbReference type="EMBL" id="CRF44118.1"/>
    </source>
</evidence>
<keyword evidence="2" id="KW-0449">Lipoprotein</keyword>
<dbReference type="PROSITE" id="PS51257">
    <property type="entry name" value="PROKAR_LIPOPROTEIN"/>
    <property type="match status" value="1"/>
</dbReference>
<dbReference type="STRING" id="1578720.HAL011_00520"/>
<evidence type="ECO:0000313" key="5">
    <source>
        <dbReference type="EMBL" id="CRF52110.1"/>
    </source>
</evidence>
<dbReference type="EMBL" id="CDML01000001">
    <property type="protein sequence ID" value="CRF40300.1"/>
    <property type="molecule type" value="Genomic_DNA"/>
</dbReference>
<keyword evidence="6" id="KW-1185">Reference proteome</keyword>
<protein>
    <submittedName>
        <fullName evidence="2">Membrane-associated lipoprotein (Lpp20)</fullName>
    </submittedName>
</protein>
<evidence type="ECO:0000313" key="6">
    <source>
        <dbReference type="Proteomes" id="UP000038622"/>
    </source>
</evidence>
<dbReference type="Pfam" id="PF02169">
    <property type="entry name" value="LPP20"/>
    <property type="match status" value="1"/>
</dbReference>
<dbReference type="InterPro" id="IPR002217">
    <property type="entry name" value="Lipo_LPP20"/>
</dbReference>
<evidence type="ECO:0000313" key="3">
    <source>
        <dbReference type="EMBL" id="CRF43188.1"/>
    </source>
</evidence>
<dbReference type="RefSeq" id="WP_053941754.1">
    <property type="nucleotide sequence ID" value="NZ_BSCV01000009.1"/>
</dbReference>
<reference evidence="7 8" key="2">
    <citation type="submission" date="2014-12" db="EMBL/GenBank/DDBJ databases">
        <authorList>
            <person name="Jaenicke S."/>
        </authorList>
    </citation>
    <scope>NUCLEOTIDE SEQUENCE [LARGE SCALE GENOMIC DNA]</scope>
</reference>
<dbReference type="Proteomes" id="UP000045175">
    <property type="component" value="Unassembled WGS sequence"/>
</dbReference>
<evidence type="ECO:0000313" key="8">
    <source>
        <dbReference type="Proteomes" id="UP000043437"/>
    </source>
</evidence>
<organism evidence="2 6">
    <name type="scientific">Helicobacter ailurogastricus</name>
    <dbReference type="NCBI Taxonomy" id="1578720"/>
    <lineage>
        <taxon>Bacteria</taxon>
        <taxon>Pseudomonadati</taxon>
        <taxon>Campylobacterota</taxon>
        <taxon>Epsilonproteobacteria</taxon>
        <taxon>Campylobacterales</taxon>
        <taxon>Helicobacteraceae</taxon>
        <taxon>Helicobacter</taxon>
    </lineage>
</organism>
<proteinExistence type="predicted"/>
<dbReference type="EMBL" id="CDMH01000057">
    <property type="protein sequence ID" value="CRF43188.1"/>
    <property type="molecule type" value="Genomic_DNA"/>
</dbReference>
<gene>
    <name evidence="2" type="ORF">HAL011_00520</name>
    <name evidence="3" type="ORF">HAL013_14120</name>
    <name evidence="5" type="ORF">HAL07_02360</name>
    <name evidence="4" type="ORF">HAL09_06870</name>
</gene>
<accession>A0A0K2X2D6</accession>
<dbReference type="InterPro" id="IPR024952">
    <property type="entry name" value="LPP20-like_dom"/>
</dbReference>